<keyword evidence="2" id="KW-1133">Transmembrane helix</keyword>
<evidence type="ECO:0000256" key="2">
    <source>
        <dbReference type="SAM" id="Phobius"/>
    </source>
</evidence>
<organism evidence="3 4">
    <name type="scientific">Mycena pura</name>
    <dbReference type="NCBI Taxonomy" id="153505"/>
    <lineage>
        <taxon>Eukaryota</taxon>
        <taxon>Fungi</taxon>
        <taxon>Dikarya</taxon>
        <taxon>Basidiomycota</taxon>
        <taxon>Agaricomycotina</taxon>
        <taxon>Agaricomycetes</taxon>
        <taxon>Agaricomycetidae</taxon>
        <taxon>Agaricales</taxon>
        <taxon>Marasmiineae</taxon>
        <taxon>Mycenaceae</taxon>
        <taxon>Mycena</taxon>
    </lineage>
</organism>
<dbReference type="Proteomes" id="UP001219525">
    <property type="component" value="Unassembled WGS sequence"/>
</dbReference>
<dbReference type="EMBL" id="JARJCW010000012">
    <property type="protein sequence ID" value="KAJ7218674.1"/>
    <property type="molecule type" value="Genomic_DNA"/>
</dbReference>
<proteinExistence type="predicted"/>
<feature type="transmembrane region" description="Helical" evidence="2">
    <location>
        <begin position="94"/>
        <end position="114"/>
    </location>
</feature>
<keyword evidence="2" id="KW-0472">Membrane</keyword>
<feature type="transmembrane region" description="Helical" evidence="2">
    <location>
        <begin position="69"/>
        <end position="88"/>
    </location>
</feature>
<feature type="transmembrane region" description="Helical" evidence="2">
    <location>
        <begin position="35"/>
        <end position="57"/>
    </location>
</feature>
<protein>
    <submittedName>
        <fullName evidence="3">Uncharacterized protein</fullName>
    </submittedName>
</protein>
<gene>
    <name evidence="3" type="ORF">GGX14DRAFT_695749</name>
</gene>
<evidence type="ECO:0000313" key="3">
    <source>
        <dbReference type="EMBL" id="KAJ7218674.1"/>
    </source>
</evidence>
<evidence type="ECO:0000313" key="4">
    <source>
        <dbReference type="Proteomes" id="UP001219525"/>
    </source>
</evidence>
<keyword evidence="2" id="KW-0812">Transmembrane</keyword>
<reference evidence="3" key="1">
    <citation type="submission" date="2023-03" db="EMBL/GenBank/DDBJ databases">
        <title>Massive genome expansion in bonnet fungi (Mycena s.s.) driven by repeated elements and novel gene families across ecological guilds.</title>
        <authorList>
            <consortium name="Lawrence Berkeley National Laboratory"/>
            <person name="Harder C.B."/>
            <person name="Miyauchi S."/>
            <person name="Viragh M."/>
            <person name="Kuo A."/>
            <person name="Thoen E."/>
            <person name="Andreopoulos B."/>
            <person name="Lu D."/>
            <person name="Skrede I."/>
            <person name="Drula E."/>
            <person name="Henrissat B."/>
            <person name="Morin E."/>
            <person name="Kohler A."/>
            <person name="Barry K."/>
            <person name="LaButti K."/>
            <person name="Morin E."/>
            <person name="Salamov A."/>
            <person name="Lipzen A."/>
            <person name="Mereny Z."/>
            <person name="Hegedus B."/>
            <person name="Baldrian P."/>
            <person name="Stursova M."/>
            <person name="Weitz H."/>
            <person name="Taylor A."/>
            <person name="Grigoriev I.V."/>
            <person name="Nagy L.G."/>
            <person name="Martin F."/>
            <person name="Kauserud H."/>
        </authorList>
    </citation>
    <scope>NUCLEOTIDE SEQUENCE</scope>
    <source>
        <strain evidence="3">9144</strain>
    </source>
</reference>
<dbReference type="AlphaFoldDB" id="A0AAD6YFM4"/>
<sequence>MPAAPAAPVACPGAIDDLDPPAALPPRPVPPVLSFFAEFAITVALSFLLLLVILRATEYALRLVVDWKLHMPCTAAHWQLLAEFLAALSPLAVLGVTTACAALVFVAFGCVAAARRVWTTRAHAPADAEAGASKGGSSTYAEPERKDGH</sequence>
<evidence type="ECO:0000256" key="1">
    <source>
        <dbReference type="SAM" id="MobiDB-lite"/>
    </source>
</evidence>
<accession>A0AAD6YFM4</accession>
<comment type="caution">
    <text evidence="3">The sequence shown here is derived from an EMBL/GenBank/DDBJ whole genome shotgun (WGS) entry which is preliminary data.</text>
</comment>
<keyword evidence="4" id="KW-1185">Reference proteome</keyword>
<name>A0AAD6YFM4_9AGAR</name>
<feature type="region of interest" description="Disordered" evidence="1">
    <location>
        <begin position="128"/>
        <end position="149"/>
    </location>
</feature>